<dbReference type="EMBL" id="FOSW01000003">
    <property type="protein sequence ID" value="SFK72840.1"/>
    <property type="molecule type" value="Genomic_DNA"/>
</dbReference>
<dbReference type="PANTHER" id="PTHR40758">
    <property type="entry name" value="CONSERVED PROTEIN"/>
    <property type="match status" value="1"/>
</dbReference>
<dbReference type="SUPFAM" id="SSF109854">
    <property type="entry name" value="DinB/YfiT-like putative metalloenzymes"/>
    <property type="match status" value="1"/>
</dbReference>
<sequence>MELDQYLPVLRKADVRFADAAAEAVLARGWGAQVPCCPGWTLADLVWHLAEVQHFWAWVVRTRASDPSGYVPPARRPNEELLGWLLAQSAELEAVLARTDPAQRVWTWAPQKNVAFVLRRQTHEAVVHTEDVEEVLGDVRPIPVDVGLDGLDEWLEVMVPAALPEGPPEQAHPVVFHVVDTRTERVLFAGTRPVPIATLFGTAGDLMLAVWRRVPLEVLTVDGDGPQAAAMIGLVRVE</sequence>
<dbReference type="Pfam" id="PF11716">
    <property type="entry name" value="MDMPI_N"/>
    <property type="match status" value="1"/>
</dbReference>
<keyword evidence="4" id="KW-1185">Reference proteome</keyword>
<accession>A0A1I4BWN2</accession>
<dbReference type="OrthoDB" id="3671213at2"/>
<dbReference type="NCBIfam" id="TIGR03083">
    <property type="entry name" value="maleylpyruvate isomerase family mycothiol-dependent enzyme"/>
    <property type="match status" value="1"/>
</dbReference>
<feature type="domain" description="MDMPI C-terminal" evidence="1">
    <location>
        <begin position="146"/>
        <end position="229"/>
    </location>
</feature>
<gene>
    <name evidence="3" type="ORF">SAMN04488085_103222</name>
</gene>
<evidence type="ECO:0000259" key="2">
    <source>
        <dbReference type="Pfam" id="PF11716"/>
    </source>
</evidence>
<dbReference type="Pfam" id="PF07398">
    <property type="entry name" value="MDMPI_C"/>
    <property type="match status" value="1"/>
</dbReference>
<dbReference type="GO" id="GO:0046872">
    <property type="term" value="F:metal ion binding"/>
    <property type="evidence" value="ECO:0007669"/>
    <property type="project" value="InterPro"/>
</dbReference>
<dbReference type="InterPro" id="IPR034660">
    <property type="entry name" value="DinB/YfiT-like"/>
</dbReference>
<evidence type="ECO:0000313" key="3">
    <source>
        <dbReference type="EMBL" id="SFK72840.1"/>
    </source>
</evidence>
<reference evidence="3 4" key="1">
    <citation type="submission" date="2016-10" db="EMBL/GenBank/DDBJ databases">
        <authorList>
            <person name="de Groot N.N."/>
        </authorList>
    </citation>
    <scope>NUCLEOTIDE SEQUENCE [LARGE SCALE GENOMIC DNA]</scope>
    <source>
        <strain evidence="3 4">DSM 45317</strain>
    </source>
</reference>
<dbReference type="InterPro" id="IPR017517">
    <property type="entry name" value="Maleyloyr_isom"/>
</dbReference>
<dbReference type="GO" id="GO:0005886">
    <property type="term" value="C:plasma membrane"/>
    <property type="evidence" value="ECO:0007669"/>
    <property type="project" value="TreeGrafter"/>
</dbReference>
<evidence type="ECO:0000259" key="1">
    <source>
        <dbReference type="Pfam" id="PF07398"/>
    </source>
</evidence>
<dbReference type="InterPro" id="IPR024344">
    <property type="entry name" value="MDMPI_metal-binding"/>
</dbReference>
<dbReference type="AlphaFoldDB" id="A0A1I4BWN2"/>
<feature type="domain" description="Mycothiol-dependent maleylpyruvate isomerase metal-binding" evidence="2">
    <location>
        <begin position="11"/>
        <end position="132"/>
    </location>
</feature>
<protein>
    <submittedName>
        <fullName evidence="3">TIGR03083 family protein</fullName>
    </submittedName>
</protein>
<name>A0A1I4BWN2_9ACTN</name>
<proteinExistence type="predicted"/>
<dbReference type="InParanoid" id="A0A1I4BWN2"/>
<evidence type="ECO:0000313" key="4">
    <source>
        <dbReference type="Proteomes" id="UP000199152"/>
    </source>
</evidence>
<dbReference type="Gene3D" id="1.20.120.450">
    <property type="entry name" value="dinb family like domain"/>
    <property type="match status" value="1"/>
</dbReference>
<dbReference type="PANTHER" id="PTHR40758:SF1">
    <property type="entry name" value="CONSERVED PROTEIN"/>
    <property type="match status" value="1"/>
</dbReference>
<dbReference type="Proteomes" id="UP000199152">
    <property type="component" value="Unassembled WGS sequence"/>
</dbReference>
<dbReference type="InterPro" id="IPR010872">
    <property type="entry name" value="MDMPI_C-term_domain"/>
</dbReference>
<dbReference type="STRING" id="504800.SAMN04488085_103222"/>
<dbReference type="RefSeq" id="WP_091322392.1">
    <property type="nucleotide sequence ID" value="NZ_FOSW01000003.1"/>
</dbReference>
<organism evidence="3 4">
    <name type="scientific">Geodermatophilus ruber</name>
    <dbReference type="NCBI Taxonomy" id="504800"/>
    <lineage>
        <taxon>Bacteria</taxon>
        <taxon>Bacillati</taxon>
        <taxon>Actinomycetota</taxon>
        <taxon>Actinomycetes</taxon>
        <taxon>Geodermatophilales</taxon>
        <taxon>Geodermatophilaceae</taxon>
        <taxon>Geodermatophilus</taxon>
    </lineage>
</organism>